<dbReference type="Proteomes" id="UP000283993">
    <property type="component" value="Unassembled WGS sequence"/>
</dbReference>
<dbReference type="Pfam" id="PF00107">
    <property type="entry name" value="ADH_zinc_N"/>
    <property type="match status" value="1"/>
</dbReference>
<dbReference type="InterPro" id="IPR051397">
    <property type="entry name" value="Zn-ADH-like_protein"/>
</dbReference>
<dbReference type="CDD" id="cd08241">
    <property type="entry name" value="QOR1"/>
    <property type="match status" value="1"/>
</dbReference>
<evidence type="ECO:0000313" key="3">
    <source>
        <dbReference type="Proteomes" id="UP000283993"/>
    </source>
</evidence>
<dbReference type="SUPFAM" id="SSF50129">
    <property type="entry name" value="GroES-like"/>
    <property type="match status" value="1"/>
</dbReference>
<reference evidence="2 3" key="1">
    <citation type="submission" date="2013-10" db="EMBL/GenBank/DDBJ databases">
        <title>Salinisphaera orenii MK-B5 Genome Sequencing.</title>
        <authorList>
            <person name="Lai Q."/>
            <person name="Li C."/>
            <person name="Shao Z."/>
        </authorList>
    </citation>
    <scope>NUCLEOTIDE SEQUENCE [LARGE SCALE GENOMIC DNA]</scope>
    <source>
        <strain evidence="2 3">MK-B5</strain>
    </source>
</reference>
<dbReference type="AlphaFoldDB" id="A0A423PH70"/>
<evidence type="ECO:0000259" key="1">
    <source>
        <dbReference type="SMART" id="SM00829"/>
    </source>
</evidence>
<comment type="caution">
    <text evidence="2">The sequence shown here is derived from an EMBL/GenBank/DDBJ whole genome shotgun (WGS) entry which is preliminary data.</text>
</comment>
<organism evidence="2 3">
    <name type="scientific">Salinisphaera orenii MK-B5</name>
    <dbReference type="NCBI Taxonomy" id="856730"/>
    <lineage>
        <taxon>Bacteria</taxon>
        <taxon>Pseudomonadati</taxon>
        <taxon>Pseudomonadota</taxon>
        <taxon>Gammaproteobacteria</taxon>
        <taxon>Salinisphaerales</taxon>
        <taxon>Salinisphaeraceae</taxon>
        <taxon>Salinisphaera</taxon>
    </lineage>
</organism>
<dbReference type="InterPro" id="IPR011032">
    <property type="entry name" value="GroES-like_sf"/>
</dbReference>
<dbReference type="InterPro" id="IPR020843">
    <property type="entry name" value="ER"/>
</dbReference>
<dbReference type="EMBL" id="AYKH01000040">
    <property type="protein sequence ID" value="ROO24905.1"/>
    <property type="molecule type" value="Genomic_DNA"/>
</dbReference>
<evidence type="ECO:0000313" key="2">
    <source>
        <dbReference type="EMBL" id="ROO24905.1"/>
    </source>
</evidence>
<dbReference type="InterPro" id="IPR013149">
    <property type="entry name" value="ADH-like_C"/>
</dbReference>
<dbReference type="InterPro" id="IPR036291">
    <property type="entry name" value="NAD(P)-bd_dom_sf"/>
</dbReference>
<name>A0A423PH70_9GAMM</name>
<dbReference type="GO" id="GO:0016491">
    <property type="term" value="F:oxidoreductase activity"/>
    <property type="evidence" value="ECO:0007669"/>
    <property type="project" value="InterPro"/>
</dbReference>
<dbReference type="Gene3D" id="3.40.50.720">
    <property type="entry name" value="NAD(P)-binding Rossmann-like Domain"/>
    <property type="match status" value="1"/>
</dbReference>
<sequence length="326" mass="34113">MRALLCKQFGPPETLVVEDIAAPEIGPDDVRIDVQAAAVNFPDSLIIENKYQTKPELPFSPGGELAGVVSAVGDNVNHVAVGDDVIAFTTYGAFAEQVAAPADRVIPMPAGVDHVTASAFVMTYGTTYHALADRAALQSGESLLVLGASGGVGLAAIEIGKALGAHVIAAASSEDKLAVCREHGADETINYGEEDLKTAIKDRTGGRGVDVVYDPVGGPATEAALRGTAWRGRLLVIGFASGEIPKPPLNLALLKGCSIVGVFWGSFVKREPEANRKQLTQLFTWLGEGRLRPHVSATYPLARGGEAITLLASRRASGKVVIKPQD</sequence>
<dbReference type="InterPro" id="IPR013154">
    <property type="entry name" value="ADH-like_N"/>
</dbReference>
<dbReference type="Pfam" id="PF08240">
    <property type="entry name" value="ADH_N"/>
    <property type="match status" value="1"/>
</dbReference>
<proteinExistence type="predicted"/>
<gene>
    <name evidence="2" type="ORF">SAOR_13000</name>
</gene>
<dbReference type="PANTHER" id="PTHR43677">
    <property type="entry name" value="SHORT-CHAIN DEHYDROGENASE/REDUCTASE"/>
    <property type="match status" value="1"/>
</dbReference>
<accession>A0A423PH70</accession>
<dbReference type="SMART" id="SM00829">
    <property type="entry name" value="PKS_ER"/>
    <property type="match status" value="1"/>
</dbReference>
<protein>
    <submittedName>
        <fullName evidence="2">NADPH:quinone oxidoreductase</fullName>
    </submittedName>
</protein>
<dbReference type="RefSeq" id="WP_123631823.1">
    <property type="nucleotide sequence ID" value="NZ_AYKH01000040.1"/>
</dbReference>
<dbReference type="PANTHER" id="PTHR43677:SF4">
    <property type="entry name" value="QUINONE OXIDOREDUCTASE-LIKE PROTEIN 2"/>
    <property type="match status" value="1"/>
</dbReference>
<dbReference type="SUPFAM" id="SSF51735">
    <property type="entry name" value="NAD(P)-binding Rossmann-fold domains"/>
    <property type="match status" value="1"/>
</dbReference>
<feature type="domain" description="Enoyl reductase (ER)" evidence="1">
    <location>
        <begin position="10"/>
        <end position="322"/>
    </location>
</feature>
<keyword evidence="3" id="KW-1185">Reference proteome</keyword>
<dbReference type="Gene3D" id="3.90.180.10">
    <property type="entry name" value="Medium-chain alcohol dehydrogenases, catalytic domain"/>
    <property type="match status" value="1"/>
</dbReference>